<evidence type="ECO:0000256" key="2">
    <source>
        <dbReference type="ARBA" id="ARBA00022908"/>
    </source>
</evidence>
<dbReference type="PANTHER" id="PTHR30629:SF2">
    <property type="entry name" value="PROPHAGE INTEGRASE INTS-RELATED"/>
    <property type="match status" value="1"/>
</dbReference>
<evidence type="ECO:0000313" key="4">
    <source>
        <dbReference type="EMBL" id="SLN55516.1"/>
    </source>
</evidence>
<dbReference type="Pfam" id="PF13356">
    <property type="entry name" value="Arm-DNA-bind_3"/>
    <property type="match status" value="1"/>
</dbReference>
<gene>
    <name evidence="4" type="primary">intS</name>
    <name evidence="4" type="ORF">PAM7971_02855</name>
</gene>
<keyword evidence="5" id="KW-1185">Reference proteome</keyword>
<dbReference type="InterPro" id="IPR038488">
    <property type="entry name" value="Integrase_DNA-bd_sf"/>
</dbReference>
<reference evidence="4 5" key="1">
    <citation type="submission" date="2017-03" db="EMBL/GenBank/DDBJ databases">
        <authorList>
            <person name="Afonso C.L."/>
            <person name="Miller P.J."/>
            <person name="Scott M.A."/>
            <person name="Spackman E."/>
            <person name="Goraichik I."/>
            <person name="Dimitrov K.M."/>
            <person name="Suarez D.L."/>
            <person name="Swayne D.E."/>
        </authorList>
    </citation>
    <scope>NUCLEOTIDE SEQUENCE [LARGE SCALE GENOMIC DNA]</scope>
    <source>
        <strain evidence="4 5">CECT 7971</strain>
    </source>
</reference>
<dbReference type="RefSeq" id="WP_244515903.1">
    <property type="nucleotide sequence ID" value="NZ_FNZV01000021.1"/>
</dbReference>
<evidence type="ECO:0000256" key="1">
    <source>
        <dbReference type="ARBA" id="ARBA00008857"/>
    </source>
</evidence>
<dbReference type="GO" id="GO:0015074">
    <property type="term" value="P:DNA integration"/>
    <property type="evidence" value="ECO:0007669"/>
    <property type="project" value="UniProtKB-KW"/>
</dbReference>
<protein>
    <submittedName>
        <fullName evidence="4">Putative prophage CPS-53 integrase</fullName>
    </submittedName>
</protein>
<keyword evidence="2" id="KW-0229">DNA integration</keyword>
<dbReference type="Proteomes" id="UP000193307">
    <property type="component" value="Unassembled WGS sequence"/>
</dbReference>
<dbReference type="STRING" id="658057.SAMN04488032_12110"/>
<organism evidence="4 5">
    <name type="scientific">Pacificibacter marinus</name>
    <dbReference type="NCBI Taxonomy" id="658057"/>
    <lineage>
        <taxon>Bacteria</taxon>
        <taxon>Pseudomonadati</taxon>
        <taxon>Pseudomonadota</taxon>
        <taxon>Alphaproteobacteria</taxon>
        <taxon>Rhodobacterales</taxon>
        <taxon>Roseobacteraceae</taxon>
        <taxon>Pacificibacter</taxon>
    </lineage>
</organism>
<dbReference type="InterPro" id="IPR050808">
    <property type="entry name" value="Phage_Integrase"/>
</dbReference>
<sequence length="60" mass="7017">MPLSDSQLRFLKPKDKPYKVSDFEGLFVLIKPNGSKLWQFKYRINGKERLLSIGQYPDVS</sequence>
<dbReference type="Gene3D" id="3.30.160.390">
    <property type="entry name" value="Integrase, DNA-binding domain"/>
    <property type="match status" value="1"/>
</dbReference>
<evidence type="ECO:0000259" key="3">
    <source>
        <dbReference type="Pfam" id="PF13356"/>
    </source>
</evidence>
<dbReference type="PANTHER" id="PTHR30629">
    <property type="entry name" value="PROPHAGE INTEGRASE"/>
    <property type="match status" value="1"/>
</dbReference>
<feature type="domain" description="Integrase DNA-binding" evidence="3">
    <location>
        <begin position="3"/>
        <end position="60"/>
    </location>
</feature>
<accession>A0A1Y5T4C8</accession>
<dbReference type="EMBL" id="FWFW01000010">
    <property type="protein sequence ID" value="SLN55516.1"/>
    <property type="molecule type" value="Genomic_DNA"/>
</dbReference>
<comment type="similarity">
    <text evidence="1">Belongs to the 'phage' integrase family.</text>
</comment>
<dbReference type="AlphaFoldDB" id="A0A1Y5T4C8"/>
<dbReference type="InterPro" id="IPR025166">
    <property type="entry name" value="Integrase_DNA_bind_dom"/>
</dbReference>
<evidence type="ECO:0000313" key="5">
    <source>
        <dbReference type="Proteomes" id="UP000193307"/>
    </source>
</evidence>
<name>A0A1Y5T4C8_9RHOB</name>
<proteinExistence type="inferred from homology"/>